<evidence type="ECO:0000256" key="5">
    <source>
        <dbReference type="ARBA" id="ARBA00012393"/>
    </source>
</evidence>
<name>A0A6J7JES2_9ZZZZ</name>
<dbReference type="InterPro" id="IPR023468">
    <property type="entry name" value="Riboflavin_kinase"/>
</dbReference>
<evidence type="ECO:0000256" key="7">
    <source>
        <dbReference type="ARBA" id="ARBA00022630"/>
    </source>
</evidence>
<dbReference type="UniPathway" id="UPA00276">
    <property type="reaction ID" value="UER00406"/>
</dbReference>
<evidence type="ECO:0000256" key="11">
    <source>
        <dbReference type="ARBA" id="ARBA00022741"/>
    </source>
</evidence>
<keyword evidence="9" id="KW-0808">Transferase</keyword>
<dbReference type="CDD" id="cd02064">
    <property type="entry name" value="FAD_synthetase_N"/>
    <property type="match status" value="1"/>
</dbReference>
<evidence type="ECO:0000256" key="14">
    <source>
        <dbReference type="ARBA" id="ARBA00022840"/>
    </source>
</evidence>
<dbReference type="InterPro" id="IPR015865">
    <property type="entry name" value="Riboflavin_kinase_bac/euk"/>
</dbReference>
<dbReference type="GO" id="GO:0009398">
    <property type="term" value="P:FMN biosynthetic process"/>
    <property type="evidence" value="ECO:0007669"/>
    <property type="project" value="UniProtKB-UniPathway"/>
</dbReference>
<organism evidence="17">
    <name type="scientific">freshwater metagenome</name>
    <dbReference type="NCBI Taxonomy" id="449393"/>
    <lineage>
        <taxon>unclassified sequences</taxon>
        <taxon>metagenomes</taxon>
        <taxon>ecological metagenomes</taxon>
    </lineage>
</organism>
<dbReference type="NCBIfam" id="TIGR00125">
    <property type="entry name" value="cyt_tran_rel"/>
    <property type="match status" value="1"/>
</dbReference>
<dbReference type="GO" id="GO:0008531">
    <property type="term" value="F:riboflavin kinase activity"/>
    <property type="evidence" value="ECO:0007669"/>
    <property type="project" value="UniProtKB-EC"/>
</dbReference>
<feature type="domain" description="Riboflavin kinase" evidence="16">
    <location>
        <begin position="169"/>
        <end position="294"/>
    </location>
</feature>
<dbReference type="NCBIfam" id="NF004160">
    <property type="entry name" value="PRK05627.1-3"/>
    <property type="match status" value="1"/>
</dbReference>
<comment type="pathway">
    <text evidence="2">Cofactor biosynthesis; FMN biosynthesis; FMN from riboflavin (ATP route): step 1/1.</text>
</comment>
<evidence type="ECO:0000259" key="16">
    <source>
        <dbReference type="SMART" id="SM00904"/>
    </source>
</evidence>
<dbReference type="UniPathway" id="UPA00277">
    <property type="reaction ID" value="UER00407"/>
</dbReference>
<evidence type="ECO:0000256" key="2">
    <source>
        <dbReference type="ARBA" id="ARBA00005201"/>
    </source>
</evidence>
<dbReference type="FunFam" id="3.40.50.620:FF:000021">
    <property type="entry name" value="Riboflavin biosynthesis protein"/>
    <property type="match status" value="1"/>
</dbReference>
<dbReference type="Pfam" id="PF01687">
    <property type="entry name" value="Flavokinase"/>
    <property type="match status" value="1"/>
</dbReference>
<dbReference type="Pfam" id="PF06574">
    <property type="entry name" value="FAD_syn"/>
    <property type="match status" value="1"/>
</dbReference>
<dbReference type="SMART" id="SM00904">
    <property type="entry name" value="Flavokinase"/>
    <property type="match status" value="1"/>
</dbReference>
<dbReference type="PANTHER" id="PTHR22749">
    <property type="entry name" value="RIBOFLAVIN KINASE/FMN ADENYLYLTRANSFERASE"/>
    <property type="match status" value="1"/>
</dbReference>
<keyword evidence="10" id="KW-0548">Nucleotidyltransferase</keyword>
<keyword evidence="13" id="KW-0274">FAD</keyword>
<evidence type="ECO:0000256" key="9">
    <source>
        <dbReference type="ARBA" id="ARBA00022679"/>
    </source>
</evidence>
<keyword evidence="8" id="KW-0288">FMN</keyword>
<protein>
    <recommendedName>
        <fullName evidence="6">Bifunctional riboflavin kinase/FMN adenylyltransferase</fullName>
        <ecNumber evidence="4">2.7.1.26</ecNumber>
        <ecNumber evidence="5">2.7.7.2</ecNumber>
    </recommendedName>
</protein>
<reference evidence="17" key="1">
    <citation type="submission" date="2020-05" db="EMBL/GenBank/DDBJ databases">
        <authorList>
            <person name="Chiriac C."/>
            <person name="Salcher M."/>
            <person name="Ghai R."/>
            <person name="Kavagutti S V."/>
        </authorList>
    </citation>
    <scope>NUCLEOTIDE SEQUENCE</scope>
</reference>
<dbReference type="EMBL" id="CAFBNE010000021">
    <property type="protein sequence ID" value="CAB4941261.1"/>
    <property type="molecule type" value="Genomic_DNA"/>
</dbReference>
<comment type="pathway">
    <text evidence="1">Cofactor biosynthesis; FAD biosynthesis; FAD from FMN: step 1/1.</text>
</comment>
<dbReference type="AlphaFoldDB" id="A0A6J7JES2"/>
<dbReference type="EC" id="2.7.7.2" evidence="5"/>
<comment type="similarity">
    <text evidence="3">Belongs to the RibF family.</text>
</comment>
<dbReference type="EC" id="2.7.1.26" evidence="4"/>
<keyword evidence="12" id="KW-0418">Kinase</keyword>
<gene>
    <name evidence="17" type="ORF">UFOPK3772_00940</name>
</gene>
<dbReference type="SUPFAM" id="SSF52374">
    <property type="entry name" value="Nucleotidylyl transferase"/>
    <property type="match status" value="1"/>
</dbReference>
<dbReference type="SUPFAM" id="SSF82114">
    <property type="entry name" value="Riboflavin kinase-like"/>
    <property type="match status" value="1"/>
</dbReference>
<evidence type="ECO:0000256" key="1">
    <source>
        <dbReference type="ARBA" id="ARBA00004726"/>
    </source>
</evidence>
<dbReference type="GO" id="GO:0005524">
    <property type="term" value="F:ATP binding"/>
    <property type="evidence" value="ECO:0007669"/>
    <property type="project" value="UniProtKB-KW"/>
</dbReference>
<evidence type="ECO:0000256" key="12">
    <source>
        <dbReference type="ARBA" id="ARBA00022777"/>
    </source>
</evidence>
<keyword evidence="15" id="KW-0511">Multifunctional enzyme</keyword>
<proteinExistence type="inferred from homology"/>
<dbReference type="Gene3D" id="3.40.50.620">
    <property type="entry name" value="HUPs"/>
    <property type="match status" value="1"/>
</dbReference>
<evidence type="ECO:0000256" key="4">
    <source>
        <dbReference type="ARBA" id="ARBA00012105"/>
    </source>
</evidence>
<dbReference type="GO" id="GO:0006747">
    <property type="term" value="P:FAD biosynthetic process"/>
    <property type="evidence" value="ECO:0007669"/>
    <property type="project" value="UniProtKB-UniPathway"/>
</dbReference>
<accession>A0A6J7JES2</accession>
<keyword evidence="11" id="KW-0547">Nucleotide-binding</keyword>
<sequence length="294" mass="31620">MSGSVVCVGVFDGVHRGHRSLIAQARVKADRAGLPLVAVTFWPHPAAVLRPAGAPKSLATIEGRVELLRAAGADEVDVLRFDEDLAGLTAEEFVQRELLDRLGARVVVVGENFVFGAHAAGNVEVLRELGSTLGFEVLAVPLESDSEPWSSTRIRQHLAAGEITEANRILGRAYVVTGEVVHGDHRGRELGIPTANLRPEGNPVVPADGVYAGWLDADGERMAAAISIGPNPQFAGEEHRIEAYAIDRTGLDLYGQQVRVEFIDYLRPQAVFPDVEGFMAQVWADVALARQIIG</sequence>
<evidence type="ECO:0000256" key="10">
    <source>
        <dbReference type="ARBA" id="ARBA00022695"/>
    </source>
</evidence>
<dbReference type="NCBIfam" id="TIGR00083">
    <property type="entry name" value="ribF"/>
    <property type="match status" value="1"/>
</dbReference>
<evidence type="ECO:0000313" key="17">
    <source>
        <dbReference type="EMBL" id="CAB4941261.1"/>
    </source>
</evidence>
<evidence type="ECO:0000256" key="8">
    <source>
        <dbReference type="ARBA" id="ARBA00022643"/>
    </source>
</evidence>
<keyword evidence="7" id="KW-0285">Flavoprotein</keyword>
<dbReference type="InterPro" id="IPR023465">
    <property type="entry name" value="Riboflavin_kinase_dom_sf"/>
</dbReference>
<evidence type="ECO:0000256" key="13">
    <source>
        <dbReference type="ARBA" id="ARBA00022827"/>
    </source>
</evidence>
<dbReference type="Gene3D" id="2.40.30.30">
    <property type="entry name" value="Riboflavin kinase-like"/>
    <property type="match status" value="1"/>
</dbReference>
<dbReference type="GO" id="GO:0009231">
    <property type="term" value="P:riboflavin biosynthetic process"/>
    <property type="evidence" value="ECO:0007669"/>
    <property type="project" value="InterPro"/>
</dbReference>
<dbReference type="InterPro" id="IPR004821">
    <property type="entry name" value="Cyt_trans-like"/>
</dbReference>
<evidence type="ECO:0000256" key="6">
    <source>
        <dbReference type="ARBA" id="ARBA00018483"/>
    </source>
</evidence>
<dbReference type="GO" id="GO:0003919">
    <property type="term" value="F:FMN adenylyltransferase activity"/>
    <property type="evidence" value="ECO:0007669"/>
    <property type="project" value="UniProtKB-EC"/>
</dbReference>
<evidence type="ECO:0000256" key="15">
    <source>
        <dbReference type="ARBA" id="ARBA00023268"/>
    </source>
</evidence>
<dbReference type="PANTHER" id="PTHR22749:SF6">
    <property type="entry name" value="RIBOFLAVIN KINASE"/>
    <property type="match status" value="1"/>
</dbReference>
<dbReference type="FunFam" id="2.40.30.30:FF:000003">
    <property type="entry name" value="Riboflavin biosynthesis protein"/>
    <property type="match status" value="1"/>
</dbReference>
<dbReference type="InterPro" id="IPR015864">
    <property type="entry name" value="FAD_synthase"/>
</dbReference>
<dbReference type="InterPro" id="IPR002606">
    <property type="entry name" value="Riboflavin_kinase_bac"/>
</dbReference>
<dbReference type="PIRSF" id="PIRSF004491">
    <property type="entry name" value="FAD_Synth"/>
    <property type="match status" value="1"/>
</dbReference>
<keyword evidence="14" id="KW-0067">ATP-binding</keyword>
<dbReference type="InterPro" id="IPR014729">
    <property type="entry name" value="Rossmann-like_a/b/a_fold"/>
</dbReference>
<evidence type="ECO:0000256" key="3">
    <source>
        <dbReference type="ARBA" id="ARBA00010214"/>
    </source>
</evidence>